<comment type="similarity">
    <text evidence="2">Belongs to the CcmC/CycZ/HelC family.</text>
</comment>
<protein>
    <recommendedName>
        <fullName evidence="8">Cytochrome c assembly protein domain-containing protein</fullName>
    </recommendedName>
</protein>
<name>A0A382IM11_9ZZZZ</name>
<evidence type="ECO:0000256" key="2">
    <source>
        <dbReference type="ARBA" id="ARBA00005840"/>
    </source>
</evidence>
<keyword evidence="6 7" id="KW-0472">Membrane</keyword>
<dbReference type="GO" id="GO:0005886">
    <property type="term" value="C:plasma membrane"/>
    <property type="evidence" value="ECO:0007669"/>
    <property type="project" value="TreeGrafter"/>
</dbReference>
<dbReference type="Pfam" id="PF01578">
    <property type="entry name" value="Cytochrom_C_asm"/>
    <property type="match status" value="1"/>
</dbReference>
<evidence type="ECO:0000256" key="7">
    <source>
        <dbReference type="SAM" id="Phobius"/>
    </source>
</evidence>
<dbReference type="GO" id="GO:0015232">
    <property type="term" value="F:heme transmembrane transporter activity"/>
    <property type="evidence" value="ECO:0007669"/>
    <property type="project" value="InterPro"/>
</dbReference>
<dbReference type="GO" id="GO:0017004">
    <property type="term" value="P:cytochrome complex assembly"/>
    <property type="evidence" value="ECO:0007669"/>
    <property type="project" value="UniProtKB-KW"/>
</dbReference>
<comment type="subcellular location">
    <subcellularLocation>
        <location evidence="1">Membrane</location>
        <topology evidence="1">Multi-pass membrane protein</topology>
    </subcellularLocation>
</comment>
<organism evidence="9">
    <name type="scientific">marine metagenome</name>
    <dbReference type="NCBI Taxonomy" id="408172"/>
    <lineage>
        <taxon>unclassified sequences</taxon>
        <taxon>metagenomes</taxon>
        <taxon>ecological metagenomes</taxon>
    </lineage>
</organism>
<keyword evidence="3 7" id="KW-0812">Transmembrane</keyword>
<accession>A0A382IM11</accession>
<keyword evidence="4" id="KW-0201">Cytochrome c-type biogenesis</keyword>
<evidence type="ECO:0000256" key="1">
    <source>
        <dbReference type="ARBA" id="ARBA00004141"/>
    </source>
</evidence>
<feature type="non-terminal residue" evidence="9">
    <location>
        <position position="129"/>
    </location>
</feature>
<dbReference type="AlphaFoldDB" id="A0A382IM11"/>
<dbReference type="InterPro" id="IPR002541">
    <property type="entry name" value="Cyt_c_assembly"/>
</dbReference>
<proteinExistence type="inferred from homology"/>
<feature type="transmembrane region" description="Helical" evidence="7">
    <location>
        <begin position="40"/>
        <end position="68"/>
    </location>
</feature>
<evidence type="ECO:0000256" key="3">
    <source>
        <dbReference type="ARBA" id="ARBA00022692"/>
    </source>
</evidence>
<evidence type="ECO:0000313" key="9">
    <source>
        <dbReference type="EMBL" id="SVC00646.1"/>
    </source>
</evidence>
<reference evidence="9" key="1">
    <citation type="submission" date="2018-05" db="EMBL/GenBank/DDBJ databases">
        <authorList>
            <person name="Lanie J.A."/>
            <person name="Ng W.-L."/>
            <person name="Kazmierczak K.M."/>
            <person name="Andrzejewski T.M."/>
            <person name="Davidsen T.M."/>
            <person name="Wayne K.J."/>
            <person name="Tettelin H."/>
            <person name="Glass J.I."/>
            <person name="Rusch D."/>
            <person name="Podicherti R."/>
            <person name="Tsui H.-C.T."/>
            <person name="Winkler M.E."/>
        </authorList>
    </citation>
    <scope>NUCLEOTIDE SEQUENCE</scope>
</reference>
<keyword evidence="5 7" id="KW-1133">Transmembrane helix</keyword>
<gene>
    <name evidence="9" type="ORF">METZ01_LOCUS253500</name>
</gene>
<evidence type="ECO:0000256" key="4">
    <source>
        <dbReference type="ARBA" id="ARBA00022748"/>
    </source>
</evidence>
<feature type="transmembrane region" description="Helical" evidence="7">
    <location>
        <begin position="80"/>
        <end position="99"/>
    </location>
</feature>
<evidence type="ECO:0000256" key="6">
    <source>
        <dbReference type="ARBA" id="ARBA00023136"/>
    </source>
</evidence>
<feature type="transmembrane region" description="Helical" evidence="7">
    <location>
        <begin position="111"/>
        <end position="128"/>
    </location>
</feature>
<dbReference type="PANTHER" id="PTHR30071">
    <property type="entry name" value="HEME EXPORTER PROTEIN C"/>
    <property type="match status" value="1"/>
</dbReference>
<sequence length="129" mass="14276">MANAWQPWLLGLSILFLLGGATWALLFVPPDYQQGHSVRIMYIHVPAAILAQSGYVMMAVVAIVFLVWRIKLADMAIQAIAPLGASITFLALVTGAIWGKPTWGTWWVWDARLTSTLVLFFLYVGIMAL</sequence>
<dbReference type="InterPro" id="IPR003557">
    <property type="entry name" value="Cyt_c_biogenesis_CcmC"/>
</dbReference>
<dbReference type="PANTHER" id="PTHR30071:SF1">
    <property type="entry name" value="CYTOCHROME B_B6 PROTEIN-RELATED"/>
    <property type="match status" value="1"/>
</dbReference>
<dbReference type="EMBL" id="UINC01068208">
    <property type="protein sequence ID" value="SVC00646.1"/>
    <property type="molecule type" value="Genomic_DNA"/>
</dbReference>
<dbReference type="GO" id="GO:0020037">
    <property type="term" value="F:heme binding"/>
    <property type="evidence" value="ECO:0007669"/>
    <property type="project" value="InterPro"/>
</dbReference>
<evidence type="ECO:0000256" key="5">
    <source>
        <dbReference type="ARBA" id="ARBA00022989"/>
    </source>
</evidence>
<dbReference type="InterPro" id="IPR045062">
    <property type="entry name" value="Cyt_c_biogenesis_CcsA/CcmC"/>
</dbReference>
<dbReference type="PRINTS" id="PR01386">
    <property type="entry name" value="CCMCBIOGNSIS"/>
</dbReference>
<evidence type="ECO:0000259" key="8">
    <source>
        <dbReference type="Pfam" id="PF01578"/>
    </source>
</evidence>
<feature type="domain" description="Cytochrome c assembly protein" evidence="8">
    <location>
        <begin position="13"/>
        <end position="128"/>
    </location>
</feature>